<evidence type="ECO:0000256" key="14">
    <source>
        <dbReference type="RuleBase" id="RU000304"/>
    </source>
</evidence>
<protein>
    <recommendedName>
        <fullName evidence="3">non-specific serine/threonine protein kinase</fullName>
        <ecNumber evidence="3">2.7.11.1</ecNumber>
    </recommendedName>
</protein>
<comment type="caution">
    <text evidence="17">The sequence shown here is derived from an EMBL/GenBank/DDBJ whole genome shotgun (WGS) entry which is preliminary data.</text>
</comment>
<dbReference type="Gene3D" id="3.30.200.20">
    <property type="entry name" value="Phosphorylase Kinase, domain 1"/>
    <property type="match status" value="1"/>
</dbReference>
<dbReference type="SMART" id="SM00220">
    <property type="entry name" value="S_TKc"/>
    <property type="match status" value="1"/>
</dbReference>
<evidence type="ECO:0000256" key="4">
    <source>
        <dbReference type="ARBA" id="ARBA00022527"/>
    </source>
</evidence>
<sequence>MSEKYKMIKLLGEGSFGKCYLVEAQTDKCRCVIKQIDIGVMTQEEKDETIREALILRNLNHPNIIQFRDAYTTKKKKLCIVMDYADGGDMQSKIKERNGRTFQEDQVLDWFVQICLAMKHVHDRKILHRDLKSQNIFLTRTGRIKLGDFGIAKVLSATVDNAKTMVGTPYYLSPEIVENRPYSFKSDIWSLGVLLYEMCCLKPPFDATSLHFLALKIVRGQYPPLNKQFSQPLRNLVTKMLKTDSNQRPTIYEILKEPLIRNRIKNFLSSSQRSNEFSHTVLHNVNILNVSDKSREDLSIVSNPEEEKKQEALKQEMLKSVRQLKSDFKNMKNCDREAQEEGIMLCEMNEIVLANEDDQSEVSVHSSVVEVPPDREDEIEDTHEENKDDSSDDAEDKIKLMKQYLEGCLGKKKLFEAKKIINALVPTEDDLDFDALSPNLEHLMDRDQQAEYVPIIYSLIELERSVS</sequence>
<dbReference type="InterPro" id="IPR017441">
    <property type="entry name" value="Protein_kinase_ATP_BS"/>
</dbReference>
<dbReference type="InterPro" id="IPR000719">
    <property type="entry name" value="Prot_kinase_dom"/>
</dbReference>
<evidence type="ECO:0000256" key="7">
    <source>
        <dbReference type="ARBA" id="ARBA00022741"/>
    </source>
</evidence>
<keyword evidence="7 13" id="KW-0547">Nucleotide-binding</keyword>
<keyword evidence="6" id="KW-0479">Metal-binding</keyword>
<dbReference type="GO" id="GO:0005524">
    <property type="term" value="F:ATP binding"/>
    <property type="evidence" value="ECO:0007669"/>
    <property type="project" value="UniProtKB-UniRule"/>
</dbReference>
<accession>A0A1R2B4F4</accession>
<evidence type="ECO:0000313" key="18">
    <source>
        <dbReference type="Proteomes" id="UP000187209"/>
    </source>
</evidence>
<dbReference type="GO" id="GO:0046872">
    <property type="term" value="F:metal ion binding"/>
    <property type="evidence" value="ECO:0007669"/>
    <property type="project" value="UniProtKB-KW"/>
</dbReference>
<proteinExistence type="inferred from homology"/>
<dbReference type="PROSITE" id="PS50011">
    <property type="entry name" value="PROTEIN_KINASE_DOM"/>
    <property type="match status" value="1"/>
</dbReference>
<evidence type="ECO:0000256" key="8">
    <source>
        <dbReference type="ARBA" id="ARBA00022777"/>
    </source>
</evidence>
<comment type="similarity">
    <text evidence="2">Belongs to the protein kinase superfamily. NEK Ser/Thr protein kinase family. NIMA subfamily.</text>
</comment>
<dbReference type="AlphaFoldDB" id="A0A1R2B4F4"/>
<evidence type="ECO:0000256" key="2">
    <source>
        <dbReference type="ARBA" id="ARBA00010886"/>
    </source>
</evidence>
<keyword evidence="18" id="KW-1185">Reference proteome</keyword>
<evidence type="ECO:0000256" key="1">
    <source>
        <dbReference type="ARBA" id="ARBA00001946"/>
    </source>
</evidence>
<dbReference type="InterPro" id="IPR008271">
    <property type="entry name" value="Ser/Thr_kinase_AS"/>
</dbReference>
<keyword evidence="8" id="KW-0418">Kinase</keyword>
<name>A0A1R2B4F4_9CILI</name>
<dbReference type="PROSITE" id="PS00107">
    <property type="entry name" value="PROTEIN_KINASE_ATP"/>
    <property type="match status" value="1"/>
</dbReference>
<keyword evidence="10" id="KW-0460">Magnesium</keyword>
<feature type="binding site" evidence="13">
    <location>
        <position position="34"/>
    </location>
    <ligand>
        <name>ATP</name>
        <dbReference type="ChEBI" id="CHEBI:30616"/>
    </ligand>
</feature>
<gene>
    <name evidence="17" type="ORF">SteCoe_30195</name>
</gene>
<evidence type="ECO:0000256" key="10">
    <source>
        <dbReference type="ARBA" id="ARBA00022842"/>
    </source>
</evidence>
<keyword evidence="4 14" id="KW-0723">Serine/threonine-protein kinase</keyword>
<organism evidence="17 18">
    <name type="scientific">Stentor coeruleus</name>
    <dbReference type="NCBI Taxonomy" id="5963"/>
    <lineage>
        <taxon>Eukaryota</taxon>
        <taxon>Sar</taxon>
        <taxon>Alveolata</taxon>
        <taxon>Ciliophora</taxon>
        <taxon>Postciliodesmatophora</taxon>
        <taxon>Heterotrichea</taxon>
        <taxon>Heterotrichida</taxon>
        <taxon>Stentoridae</taxon>
        <taxon>Stentor</taxon>
    </lineage>
</organism>
<evidence type="ECO:0000256" key="13">
    <source>
        <dbReference type="PROSITE-ProRule" id="PRU10141"/>
    </source>
</evidence>
<dbReference type="Pfam" id="PF00069">
    <property type="entry name" value="Pkinase"/>
    <property type="match status" value="1"/>
</dbReference>
<evidence type="ECO:0000256" key="6">
    <source>
        <dbReference type="ARBA" id="ARBA00022723"/>
    </source>
</evidence>
<evidence type="ECO:0000256" key="11">
    <source>
        <dbReference type="ARBA" id="ARBA00047899"/>
    </source>
</evidence>
<dbReference type="FunFam" id="3.30.200.20:FF:000097">
    <property type="entry name" value="Probable serine/threonine-protein kinase nek1"/>
    <property type="match status" value="1"/>
</dbReference>
<evidence type="ECO:0000256" key="12">
    <source>
        <dbReference type="ARBA" id="ARBA00048679"/>
    </source>
</evidence>
<comment type="catalytic activity">
    <reaction evidence="12">
        <text>L-seryl-[protein] + ATP = O-phospho-L-seryl-[protein] + ADP + H(+)</text>
        <dbReference type="Rhea" id="RHEA:17989"/>
        <dbReference type="Rhea" id="RHEA-COMP:9863"/>
        <dbReference type="Rhea" id="RHEA-COMP:11604"/>
        <dbReference type="ChEBI" id="CHEBI:15378"/>
        <dbReference type="ChEBI" id="CHEBI:29999"/>
        <dbReference type="ChEBI" id="CHEBI:30616"/>
        <dbReference type="ChEBI" id="CHEBI:83421"/>
        <dbReference type="ChEBI" id="CHEBI:456216"/>
        <dbReference type="EC" id="2.7.11.1"/>
    </reaction>
</comment>
<comment type="cofactor">
    <cofactor evidence="1">
        <name>Mg(2+)</name>
        <dbReference type="ChEBI" id="CHEBI:18420"/>
    </cofactor>
</comment>
<dbReference type="InterPro" id="IPR011009">
    <property type="entry name" value="Kinase-like_dom_sf"/>
</dbReference>
<evidence type="ECO:0000256" key="9">
    <source>
        <dbReference type="ARBA" id="ARBA00022840"/>
    </source>
</evidence>
<dbReference type="OrthoDB" id="248923at2759"/>
<keyword evidence="5" id="KW-0808">Transferase</keyword>
<evidence type="ECO:0000313" key="17">
    <source>
        <dbReference type="EMBL" id="OMJ71555.1"/>
    </source>
</evidence>
<dbReference type="PANTHER" id="PTHR44899">
    <property type="entry name" value="CAMK FAMILY PROTEIN KINASE"/>
    <property type="match status" value="1"/>
</dbReference>
<feature type="region of interest" description="Disordered" evidence="15">
    <location>
        <begin position="356"/>
        <end position="395"/>
    </location>
</feature>
<dbReference type="EMBL" id="MPUH01000979">
    <property type="protein sequence ID" value="OMJ71555.1"/>
    <property type="molecule type" value="Genomic_DNA"/>
</dbReference>
<dbReference type="SUPFAM" id="SSF56112">
    <property type="entry name" value="Protein kinase-like (PK-like)"/>
    <property type="match status" value="1"/>
</dbReference>
<dbReference type="FunFam" id="1.10.510.10:FF:000172">
    <property type="entry name" value="serine/threonine-protein kinase Nek1 isoform X1"/>
    <property type="match status" value="1"/>
</dbReference>
<feature type="compositionally biased region" description="Low complexity" evidence="15">
    <location>
        <begin position="361"/>
        <end position="371"/>
    </location>
</feature>
<evidence type="ECO:0000256" key="3">
    <source>
        <dbReference type="ARBA" id="ARBA00012513"/>
    </source>
</evidence>
<keyword evidence="9 13" id="KW-0067">ATP-binding</keyword>
<comment type="catalytic activity">
    <reaction evidence="11">
        <text>L-threonyl-[protein] + ATP = O-phospho-L-threonyl-[protein] + ADP + H(+)</text>
        <dbReference type="Rhea" id="RHEA:46608"/>
        <dbReference type="Rhea" id="RHEA-COMP:11060"/>
        <dbReference type="Rhea" id="RHEA-COMP:11605"/>
        <dbReference type="ChEBI" id="CHEBI:15378"/>
        <dbReference type="ChEBI" id="CHEBI:30013"/>
        <dbReference type="ChEBI" id="CHEBI:30616"/>
        <dbReference type="ChEBI" id="CHEBI:61977"/>
        <dbReference type="ChEBI" id="CHEBI:456216"/>
        <dbReference type="EC" id="2.7.11.1"/>
    </reaction>
</comment>
<evidence type="ECO:0000256" key="5">
    <source>
        <dbReference type="ARBA" id="ARBA00022679"/>
    </source>
</evidence>
<dbReference type="InterPro" id="IPR051131">
    <property type="entry name" value="NEK_Ser/Thr_kinase_NIMA"/>
</dbReference>
<dbReference type="PROSITE" id="PS00108">
    <property type="entry name" value="PROTEIN_KINASE_ST"/>
    <property type="match status" value="1"/>
</dbReference>
<evidence type="ECO:0000256" key="15">
    <source>
        <dbReference type="SAM" id="MobiDB-lite"/>
    </source>
</evidence>
<reference evidence="17 18" key="1">
    <citation type="submission" date="2016-11" db="EMBL/GenBank/DDBJ databases">
        <title>The macronuclear genome of Stentor coeruleus: a giant cell with tiny introns.</title>
        <authorList>
            <person name="Slabodnick M."/>
            <person name="Ruby J.G."/>
            <person name="Reiff S.B."/>
            <person name="Swart E.C."/>
            <person name="Gosai S."/>
            <person name="Prabakaran S."/>
            <person name="Witkowska E."/>
            <person name="Larue G.E."/>
            <person name="Fisher S."/>
            <person name="Freeman R.M."/>
            <person name="Gunawardena J."/>
            <person name="Chu W."/>
            <person name="Stover N.A."/>
            <person name="Gregory B.D."/>
            <person name="Nowacki M."/>
            <person name="Derisi J."/>
            <person name="Roy S.W."/>
            <person name="Marshall W.F."/>
            <person name="Sood P."/>
        </authorList>
    </citation>
    <scope>NUCLEOTIDE SEQUENCE [LARGE SCALE GENOMIC DNA]</scope>
    <source>
        <strain evidence="17">WM001</strain>
    </source>
</reference>
<dbReference type="GO" id="GO:0004674">
    <property type="term" value="F:protein serine/threonine kinase activity"/>
    <property type="evidence" value="ECO:0007669"/>
    <property type="project" value="UniProtKB-KW"/>
</dbReference>
<dbReference type="Gene3D" id="1.10.510.10">
    <property type="entry name" value="Transferase(Phosphotransferase) domain 1"/>
    <property type="match status" value="1"/>
</dbReference>
<dbReference type="PANTHER" id="PTHR44899:SF3">
    <property type="entry name" value="SERINE_THREONINE-PROTEIN KINASE NEK1"/>
    <property type="match status" value="1"/>
</dbReference>
<dbReference type="Proteomes" id="UP000187209">
    <property type="component" value="Unassembled WGS sequence"/>
</dbReference>
<dbReference type="CDD" id="cd08215">
    <property type="entry name" value="STKc_Nek"/>
    <property type="match status" value="1"/>
</dbReference>
<evidence type="ECO:0000259" key="16">
    <source>
        <dbReference type="PROSITE" id="PS50011"/>
    </source>
</evidence>
<feature type="domain" description="Protein kinase" evidence="16">
    <location>
        <begin position="5"/>
        <end position="260"/>
    </location>
</feature>
<dbReference type="EC" id="2.7.11.1" evidence="3"/>